<dbReference type="Proteomes" id="UP000059680">
    <property type="component" value="Chromosome 2"/>
</dbReference>
<protein>
    <submittedName>
        <fullName evidence="2">Os02g0516200 protein</fullName>
    </submittedName>
</protein>
<evidence type="ECO:0000313" key="3">
    <source>
        <dbReference type="Proteomes" id="UP000059680"/>
    </source>
</evidence>
<dbReference type="PaxDb" id="39947-A0A0P0VJJ2"/>
<dbReference type="EMBL" id="AP014958">
    <property type="protein sequence ID" value="BAS78899.1"/>
    <property type="molecule type" value="Genomic_DNA"/>
</dbReference>
<reference evidence="2 3" key="3">
    <citation type="journal article" date="2013" name="Rice">
        <title>Improvement of the Oryza sativa Nipponbare reference genome using next generation sequence and optical map data.</title>
        <authorList>
            <person name="Kawahara Y."/>
            <person name="de la Bastide M."/>
            <person name="Hamilton J.P."/>
            <person name="Kanamori H."/>
            <person name="McCombie W.R."/>
            <person name="Ouyang S."/>
            <person name="Schwartz D.C."/>
            <person name="Tanaka T."/>
            <person name="Wu J."/>
            <person name="Zhou S."/>
            <person name="Childs K.L."/>
            <person name="Davidson R.M."/>
            <person name="Lin H."/>
            <person name="Quesada-Ocampo L."/>
            <person name="Vaillancourt B."/>
            <person name="Sakai H."/>
            <person name="Lee S.S."/>
            <person name="Kim J."/>
            <person name="Numa H."/>
            <person name="Itoh T."/>
            <person name="Buell C.R."/>
            <person name="Matsumoto T."/>
        </authorList>
    </citation>
    <scope>NUCLEOTIDE SEQUENCE [LARGE SCALE GENOMIC DNA]</scope>
    <source>
        <strain evidence="3">cv. Nipponbare</strain>
    </source>
</reference>
<accession>A0A0P0VJJ2</accession>
<name>A0A0P0VJJ2_ORYSJ</name>
<reference evidence="2 3" key="2">
    <citation type="journal article" date="2013" name="Plant Cell Physiol.">
        <title>Rice Annotation Project Database (RAP-DB): an integrative and interactive database for rice genomics.</title>
        <authorList>
            <person name="Sakai H."/>
            <person name="Lee S.S."/>
            <person name="Tanaka T."/>
            <person name="Numa H."/>
            <person name="Kim J."/>
            <person name="Kawahara Y."/>
            <person name="Wakimoto H."/>
            <person name="Yang C.C."/>
            <person name="Iwamoto M."/>
            <person name="Abe T."/>
            <person name="Yamada Y."/>
            <person name="Muto A."/>
            <person name="Inokuchi H."/>
            <person name="Ikemura T."/>
            <person name="Matsumoto T."/>
            <person name="Sasaki T."/>
            <person name="Itoh T."/>
        </authorList>
    </citation>
    <scope>NUCLEOTIDE SEQUENCE [LARGE SCALE GENOMIC DNA]</scope>
    <source>
        <strain evidence="3">cv. Nipponbare</strain>
    </source>
</reference>
<sequence>MENGDPAGERGLASGGNMENMVTSLDGNKHLFAWLVVDEGMEARPATLPWLGTKQVTGKRRGHAETSSKGNKKSMTWHGGMEAGGEDSRRRGGRALLAPTV</sequence>
<evidence type="ECO:0000256" key="1">
    <source>
        <dbReference type="SAM" id="MobiDB-lite"/>
    </source>
</evidence>
<keyword evidence="3" id="KW-1185">Reference proteome</keyword>
<dbReference type="AlphaFoldDB" id="A0A0P0VJJ2"/>
<reference evidence="3" key="1">
    <citation type="journal article" date="2005" name="Nature">
        <title>The map-based sequence of the rice genome.</title>
        <authorList>
            <consortium name="International rice genome sequencing project (IRGSP)"/>
            <person name="Matsumoto T."/>
            <person name="Wu J."/>
            <person name="Kanamori H."/>
            <person name="Katayose Y."/>
            <person name="Fujisawa M."/>
            <person name="Namiki N."/>
            <person name="Mizuno H."/>
            <person name="Yamamoto K."/>
            <person name="Antonio B.A."/>
            <person name="Baba T."/>
            <person name="Sakata K."/>
            <person name="Nagamura Y."/>
            <person name="Aoki H."/>
            <person name="Arikawa K."/>
            <person name="Arita K."/>
            <person name="Bito T."/>
            <person name="Chiden Y."/>
            <person name="Fujitsuka N."/>
            <person name="Fukunaka R."/>
            <person name="Hamada M."/>
            <person name="Harada C."/>
            <person name="Hayashi A."/>
            <person name="Hijishita S."/>
            <person name="Honda M."/>
            <person name="Hosokawa S."/>
            <person name="Ichikawa Y."/>
            <person name="Idonuma A."/>
            <person name="Iijima M."/>
            <person name="Ikeda M."/>
            <person name="Ikeno M."/>
            <person name="Ito K."/>
            <person name="Ito S."/>
            <person name="Ito T."/>
            <person name="Ito Y."/>
            <person name="Ito Y."/>
            <person name="Iwabuchi A."/>
            <person name="Kamiya K."/>
            <person name="Karasawa W."/>
            <person name="Kurita K."/>
            <person name="Katagiri S."/>
            <person name="Kikuta A."/>
            <person name="Kobayashi H."/>
            <person name="Kobayashi N."/>
            <person name="Machita K."/>
            <person name="Maehara T."/>
            <person name="Masukawa M."/>
            <person name="Mizubayashi T."/>
            <person name="Mukai Y."/>
            <person name="Nagasaki H."/>
            <person name="Nagata Y."/>
            <person name="Naito S."/>
            <person name="Nakashima M."/>
            <person name="Nakama Y."/>
            <person name="Nakamichi Y."/>
            <person name="Nakamura M."/>
            <person name="Meguro A."/>
            <person name="Negishi M."/>
            <person name="Ohta I."/>
            <person name="Ohta T."/>
            <person name="Okamoto M."/>
            <person name="Ono N."/>
            <person name="Saji S."/>
            <person name="Sakaguchi M."/>
            <person name="Sakai K."/>
            <person name="Shibata M."/>
            <person name="Shimokawa T."/>
            <person name="Song J."/>
            <person name="Takazaki Y."/>
            <person name="Terasawa K."/>
            <person name="Tsugane M."/>
            <person name="Tsuji K."/>
            <person name="Ueda S."/>
            <person name="Waki K."/>
            <person name="Yamagata H."/>
            <person name="Yamamoto M."/>
            <person name="Yamamoto S."/>
            <person name="Yamane H."/>
            <person name="Yoshiki S."/>
            <person name="Yoshihara R."/>
            <person name="Yukawa K."/>
            <person name="Zhong H."/>
            <person name="Yano M."/>
            <person name="Yuan Q."/>
            <person name="Ouyang S."/>
            <person name="Liu J."/>
            <person name="Jones K.M."/>
            <person name="Gansberger K."/>
            <person name="Moffat K."/>
            <person name="Hill J."/>
            <person name="Bera J."/>
            <person name="Fadrosh D."/>
            <person name="Jin S."/>
            <person name="Johri S."/>
            <person name="Kim M."/>
            <person name="Overton L."/>
            <person name="Reardon M."/>
            <person name="Tsitrin T."/>
            <person name="Vuong H."/>
            <person name="Weaver B."/>
            <person name="Ciecko A."/>
            <person name="Tallon L."/>
            <person name="Jackson J."/>
            <person name="Pai G."/>
            <person name="Aken S.V."/>
            <person name="Utterback T."/>
            <person name="Reidmuller S."/>
            <person name="Feldblyum T."/>
            <person name="Hsiao J."/>
            <person name="Zismann V."/>
            <person name="Iobst S."/>
            <person name="de Vazeille A.R."/>
            <person name="Buell C.R."/>
            <person name="Ying K."/>
            <person name="Li Y."/>
            <person name="Lu T."/>
            <person name="Huang Y."/>
            <person name="Zhao Q."/>
            <person name="Feng Q."/>
            <person name="Zhang L."/>
            <person name="Zhu J."/>
            <person name="Weng Q."/>
            <person name="Mu J."/>
            <person name="Lu Y."/>
            <person name="Fan D."/>
            <person name="Liu Y."/>
            <person name="Guan J."/>
            <person name="Zhang Y."/>
            <person name="Yu S."/>
            <person name="Liu X."/>
            <person name="Zhang Y."/>
            <person name="Hong G."/>
            <person name="Han B."/>
            <person name="Choisne N."/>
            <person name="Demange N."/>
            <person name="Orjeda G."/>
            <person name="Samain S."/>
            <person name="Cattolico L."/>
            <person name="Pelletier E."/>
            <person name="Couloux A."/>
            <person name="Segurens B."/>
            <person name="Wincker P."/>
            <person name="D'Hont A."/>
            <person name="Scarpelli C."/>
            <person name="Weissenbach J."/>
            <person name="Salanoubat M."/>
            <person name="Quetier F."/>
            <person name="Yu Y."/>
            <person name="Kim H.R."/>
            <person name="Rambo T."/>
            <person name="Currie J."/>
            <person name="Collura K."/>
            <person name="Luo M."/>
            <person name="Yang T."/>
            <person name="Ammiraju J.S.S."/>
            <person name="Engler F."/>
            <person name="Soderlund C."/>
            <person name="Wing R.A."/>
            <person name="Palmer L.E."/>
            <person name="de la Bastide M."/>
            <person name="Spiegel L."/>
            <person name="Nascimento L."/>
            <person name="Zutavern T."/>
            <person name="O'Shaughnessy A."/>
            <person name="Dike S."/>
            <person name="Dedhia N."/>
            <person name="Preston R."/>
            <person name="Balija V."/>
            <person name="McCombie W.R."/>
            <person name="Chow T."/>
            <person name="Chen H."/>
            <person name="Chung M."/>
            <person name="Chen C."/>
            <person name="Shaw J."/>
            <person name="Wu H."/>
            <person name="Hsiao K."/>
            <person name="Chao Y."/>
            <person name="Chu M."/>
            <person name="Cheng C."/>
            <person name="Hour A."/>
            <person name="Lee P."/>
            <person name="Lin S."/>
            <person name="Lin Y."/>
            <person name="Liou J."/>
            <person name="Liu S."/>
            <person name="Hsing Y."/>
            <person name="Raghuvanshi S."/>
            <person name="Mohanty A."/>
            <person name="Bharti A.K."/>
            <person name="Gaur A."/>
            <person name="Gupta V."/>
            <person name="Kumar D."/>
            <person name="Ravi V."/>
            <person name="Vij S."/>
            <person name="Kapur A."/>
            <person name="Khurana P."/>
            <person name="Khurana P."/>
            <person name="Khurana J.P."/>
            <person name="Tyagi A.K."/>
            <person name="Gaikwad K."/>
            <person name="Singh A."/>
            <person name="Dalal V."/>
            <person name="Srivastava S."/>
            <person name="Dixit A."/>
            <person name="Pal A.K."/>
            <person name="Ghazi I.A."/>
            <person name="Yadav M."/>
            <person name="Pandit A."/>
            <person name="Bhargava A."/>
            <person name="Sureshbabu K."/>
            <person name="Batra K."/>
            <person name="Sharma T.R."/>
            <person name="Mohapatra T."/>
            <person name="Singh N.K."/>
            <person name="Messing J."/>
            <person name="Nelson A.B."/>
            <person name="Fuks G."/>
            <person name="Kavchok S."/>
            <person name="Keizer G."/>
            <person name="Linton E."/>
            <person name="Llaca V."/>
            <person name="Song R."/>
            <person name="Tanyolac B."/>
            <person name="Young S."/>
            <person name="Ho-Il K."/>
            <person name="Hahn J.H."/>
            <person name="Sangsakoo G."/>
            <person name="Vanavichit A."/>
            <person name="de Mattos Luiz.A.T."/>
            <person name="Zimmer P.D."/>
            <person name="Malone G."/>
            <person name="Dellagostin O."/>
            <person name="de Oliveira A.C."/>
            <person name="Bevan M."/>
            <person name="Bancroft I."/>
            <person name="Minx P."/>
            <person name="Cordum H."/>
            <person name="Wilson R."/>
            <person name="Cheng Z."/>
            <person name="Jin W."/>
            <person name="Jiang J."/>
            <person name="Leong S.A."/>
            <person name="Iwama H."/>
            <person name="Gojobori T."/>
            <person name="Itoh T."/>
            <person name="Niimura Y."/>
            <person name="Fujii Y."/>
            <person name="Habara T."/>
            <person name="Sakai H."/>
            <person name="Sato Y."/>
            <person name="Wilson G."/>
            <person name="Kumar K."/>
            <person name="McCouch S."/>
            <person name="Juretic N."/>
            <person name="Hoen D."/>
            <person name="Wright S."/>
            <person name="Bruskiewich R."/>
            <person name="Bureau T."/>
            <person name="Miyao A."/>
            <person name="Hirochika H."/>
            <person name="Nishikawa T."/>
            <person name="Kadowaki K."/>
            <person name="Sugiura M."/>
            <person name="Burr B."/>
            <person name="Sasaki T."/>
        </authorList>
    </citation>
    <scope>NUCLEOTIDE SEQUENCE [LARGE SCALE GENOMIC DNA]</scope>
    <source>
        <strain evidence="3">cv. Nipponbare</strain>
    </source>
</reference>
<proteinExistence type="predicted"/>
<organism evidence="2 3">
    <name type="scientific">Oryza sativa subsp. japonica</name>
    <name type="common">Rice</name>
    <dbReference type="NCBI Taxonomy" id="39947"/>
    <lineage>
        <taxon>Eukaryota</taxon>
        <taxon>Viridiplantae</taxon>
        <taxon>Streptophyta</taxon>
        <taxon>Embryophyta</taxon>
        <taxon>Tracheophyta</taxon>
        <taxon>Spermatophyta</taxon>
        <taxon>Magnoliopsida</taxon>
        <taxon>Liliopsida</taxon>
        <taxon>Poales</taxon>
        <taxon>Poaceae</taxon>
        <taxon>BOP clade</taxon>
        <taxon>Oryzoideae</taxon>
        <taxon>Oryzeae</taxon>
        <taxon>Oryzinae</taxon>
        <taxon>Oryza</taxon>
        <taxon>Oryza sativa</taxon>
    </lineage>
</organism>
<feature type="region of interest" description="Disordered" evidence="1">
    <location>
        <begin position="51"/>
        <end position="101"/>
    </location>
</feature>
<evidence type="ECO:0000313" key="2">
    <source>
        <dbReference type="EMBL" id="BAS78899.1"/>
    </source>
</evidence>
<gene>
    <name evidence="2" type="ordered locus">Os02g0516200</name>
    <name evidence="2" type="ORF">OSNPB_020516200</name>
</gene>
<dbReference type="InParanoid" id="A0A0P0VJJ2"/>